<keyword evidence="7 9" id="KW-0811">Translocation</keyword>
<dbReference type="RefSeq" id="WP_336469733.1">
    <property type="nucleotide sequence ID" value="NZ_FUKI01000135.1"/>
</dbReference>
<accession>A0A1R4HEV0</accession>
<evidence type="ECO:0000256" key="4">
    <source>
        <dbReference type="ARBA" id="ARBA00022692"/>
    </source>
</evidence>
<reference evidence="11" key="1">
    <citation type="submission" date="2017-02" db="EMBL/GenBank/DDBJ databases">
        <authorList>
            <person name="Daims H."/>
        </authorList>
    </citation>
    <scope>NUCLEOTIDE SEQUENCE [LARGE SCALE GENOMIC DNA]</scope>
</reference>
<protein>
    <recommendedName>
        <fullName evidence="9">Sec-independent protein translocase protein TatB</fullName>
    </recommendedName>
</protein>
<dbReference type="AlphaFoldDB" id="A0A1R4HEV0"/>
<sequence>MIENIGFSELLMVGLVALLVIGPERLPKVARLLGFWIAKTRNIVASVKEEIKEEFHAEEIRQMLKEQAGSLEDLQGVLDEMDSSAHNLKTSFDKRAQQIEQSIKSPHEK</sequence>
<evidence type="ECO:0000256" key="1">
    <source>
        <dbReference type="ARBA" id="ARBA00004167"/>
    </source>
</evidence>
<dbReference type="NCBIfam" id="TIGR01410">
    <property type="entry name" value="tatB"/>
    <property type="match status" value="1"/>
</dbReference>
<dbReference type="PRINTS" id="PR01506">
    <property type="entry name" value="TATBPROTEIN"/>
</dbReference>
<name>A0A1R4HEV0_9GAMM</name>
<dbReference type="InterPro" id="IPR003369">
    <property type="entry name" value="TatA/B/E"/>
</dbReference>
<comment type="subcellular location">
    <subcellularLocation>
        <location evidence="9">Cell membrane</location>
        <topology evidence="9">Single-pass membrane protein</topology>
    </subcellularLocation>
    <subcellularLocation>
        <location evidence="1">Membrane</location>
        <topology evidence="1">Single-pass membrane protein</topology>
    </subcellularLocation>
</comment>
<evidence type="ECO:0000256" key="9">
    <source>
        <dbReference type="HAMAP-Rule" id="MF_00237"/>
    </source>
</evidence>
<dbReference type="HAMAP" id="MF_00237">
    <property type="entry name" value="TatB"/>
    <property type="match status" value="1"/>
</dbReference>
<evidence type="ECO:0000256" key="8">
    <source>
        <dbReference type="ARBA" id="ARBA00023136"/>
    </source>
</evidence>
<comment type="function">
    <text evidence="9">Part of the twin-arginine translocation (Tat) system that transports large folded proteins containing a characteristic twin-arginine motif in their signal peptide across membranes. Together with TatC, TatB is part of a receptor directly interacting with Tat signal peptides. TatB may form an oligomeric binding site that transiently accommodates folded Tat precursor proteins before their translocation.</text>
</comment>
<keyword evidence="5 9" id="KW-0653">Protein transport</keyword>
<keyword evidence="3 9" id="KW-1003">Cell membrane</keyword>
<evidence type="ECO:0000256" key="5">
    <source>
        <dbReference type="ARBA" id="ARBA00022927"/>
    </source>
</evidence>
<evidence type="ECO:0000313" key="11">
    <source>
        <dbReference type="Proteomes" id="UP000195667"/>
    </source>
</evidence>
<dbReference type="PANTHER" id="PTHR33162:SF1">
    <property type="entry name" value="SEC-INDEPENDENT PROTEIN TRANSLOCASE PROTEIN TATA, CHLOROPLASTIC"/>
    <property type="match status" value="1"/>
</dbReference>
<keyword evidence="11" id="KW-1185">Reference proteome</keyword>
<evidence type="ECO:0000313" key="10">
    <source>
        <dbReference type="EMBL" id="SJM94752.1"/>
    </source>
</evidence>
<evidence type="ECO:0000256" key="3">
    <source>
        <dbReference type="ARBA" id="ARBA00022475"/>
    </source>
</evidence>
<keyword evidence="6 9" id="KW-1133">Transmembrane helix</keyword>
<proteinExistence type="inferred from homology"/>
<gene>
    <name evidence="9 10" type="primary">tatB</name>
    <name evidence="10" type="ORF">CRENPOLYSF1_580038</name>
</gene>
<dbReference type="GO" id="GO:0033281">
    <property type="term" value="C:TAT protein transport complex"/>
    <property type="evidence" value="ECO:0007669"/>
    <property type="project" value="UniProtKB-UniRule"/>
</dbReference>
<dbReference type="InterPro" id="IPR018448">
    <property type="entry name" value="TatB"/>
</dbReference>
<dbReference type="EMBL" id="FUKI01000135">
    <property type="protein sequence ID" value="SJM94752.1"/>
    <property type="molecule type" value="Genomic_DNA"/>
</dbReference>
<dbReference type="GO" id="GO:0043953">
    <property type="term" value="P:protein transport by the Tat complex"/>
    <property type="evidence" value="ECO:0007669"/>
    <property type="project" value="UniProtKB-UniRule"/>
</dbReference>
<comment type="subunit">
    <text evidence="9">The Tat system comprises two distinct complexes: a TatABC complex, containing multiple copies of TatA, TatB and TatC subunits, and a separate TatA complex, containing only TatA subunits. Substrates initially bind to the TatABC complex, which probably triggers association of the separate TatA complex to form the active translocon.</text>
</comment>
<dbReference type="Proteomes" id="UP000195667">
    <property type="component" value="Unassembled WGS sequence"/>
</dbReference>
<evidence type="ECO:0000256" key="2">
    <source>
        <dbReference type="ARBA" id="ARBA00022448"/>
    </source>
</evidence>
<evidence type="ECO:0000256" key="7">
    <source>
        <dbReference type="ARBA" id="ARBA00023010"/>
    </source>
</evidence>
<dbReference type="PANTHER" id="PTHR33162">
    <property type="entry name" value="SEC-INDEPENDENT PROTEIN TRANSLOCASE PROTEIN TATA, CHLOROPLASTIC"/>
    <property type="match status" value="1"/>
</dbReference>
<keyword evidence="8 9" id="KW-0472">Membrane</keyword>
<dbReference type="Gene3D" id="1.20.5.3310">
    <property type="match status" value="1"/>
</dbReference>
<comment type="similarity">
    <text evidence="9">Belongs to the TatB family.</text>
</comment>
<keyword evidence="2 9" id="KW-0813">Transport</keyword>
<keyword evidence="4 9" id="KW-0812">Transmembrane</keyword>
<evidence type="ECO:0000256" key="6">
    <source>
        <dbReference type="ARBA" id="ARBA00022989"/>
    </source>
</evidence>
<dbReference type="Pfam" id="PF02416">
    <property type="entry name" value="TatA_B_E"/>
    <property type="match status" value="1"/>
</dbReference>
<dbReference type="GO" id="GO:0008320">
    <property type="term" value="F:protein transmembrane transporter activity"/>
    <property type="evidence" value="ECO:0007669"/>
    <property type="project" value="UniProtKB-UniRule"/>
</dbReference>
<organism evidence="10 11">
    <name type="scientific">Crenothrix polyspora</name>
    <dbReference type="NCBI Taxonomy" id="360316"/>
    <lineage>
        <taxon>Bacteria</taxon>
        <taxon>Pseudomonadati</taxon>
        <taxon>Pseudomonadota</taxon>
        <taxon>Gammaproteobacteria</taxon>
        <taxon>Methylococcales</taxon>
        <taxon>Crenotrichaceae</taxon>
        <taxon>Crenothrix</taxon>
    </lineage>
</organism>